<name>A0A7N4NN12_SARHA</name>
<keyword evidence="3" id="KW-1185">Reference proteome</keyword>
<sequence>MPINNGSSPAASTGRSSPGEPSVPGPQRTLSPWGGSGTGDPGAPTLPRTPPWTPGL</sequence>
<accession>A0A7N4NN12</accession>
<proteinExistence type="predicted"/>
<reference evidence="2" key="2">
    <citation type="submission" date="2025-08" db="UniProtKB">
        <authorList>
            <consortium name="Ensembl"/>
        </authorList>
    </citation>
    <scope>IDENTIFICATION</scope>
</reference>
<reference evidence="2 3" key="1">
    <citation type="journal article" date="2011" name="Proc. Natl. Acad. Sci. U.S.A.">
        <title>Genetic diversity and population structure of the endangered marsupial Sarcophilus harrisii (Tasmanian devil).</title>
        <authorList>
            <person name="Miller W."/>
            <person name="Hayes V.M."/>
            <person name="Ratan A."/>
            <person name="Petersen D.C."/>
            <person name="Wittekindt N.E."/>
            <person name="Miller J."/>
            <person name="Walenz B."/>
            <person name="Knight J."/>
            <person name="Qi J."/>
            <person name="Zhao F."/>
            <person name="Wang Q."/>
            <person name="Bedoya-Reina O.C."/>
            <person name="Katiyar N."/>
            <person name="Tomsho L.P."/>
            <person name="Kasson L.M."/>
            <person name="Hardie R.A."/>
            <person name="Woodbridge P."/>
            <person name="Tindall E.A."/>
            <person name="Bertelsen M.F."/>
            <person name="Dixon D."/>
            <person name="Pyecroft S."/>
            <person name="Helgen K.M."/>
            <person name="Lesk A.M."/>
            <person name="Pringle T.H."/>
            <person name="Patterson N."/>
            <person name="Zhang Y."/>
            <person name="Kreiss A."/>
            <person name="Woods G.M."/>
            <person name="Jones M.E."/>
            <person name="Schuster S.C."/>
        </authorList>
    </citation>
    <scope>NUCLEOTIDE SEQUENCE [LARGE SCALE GENOMIC DNA]</scope>
</reference>
<evidence type="ECO:0000256" key="1">
    <source>
        <dbReference type="SAM" id="MobiDB-lite"/>
    </source>
</evidence>
<feature type="region of interest" description="Disordered" evidence="1">
    <location>
        <begin position="1"/>
        <end position="56"/>
    </location>
</feature>
<dbReference type="AlphaFoldDB" id="A0A7N4NN12"/>
<feature type="compositionally biased region" description="Pro residues" evidence="1">
    <location>
        <begin position="47"/>
        <end position="56"/>
    </location>
</feature>
<protein>
    <submittedName>
        <fullName evidence="2">Uncharacterized protein</fullName>
    </submittedName>
</protein>
<organism evidence="2 3">
    <name type="scientific">Sarcophilus harrisii</name>
    <name type="common">Tasmanian devil</name>
    <name type="synonym">Sarcophilus laniarius</name>
    <dbReference type="NCBI Taxonomy" id="9305"/>
    <lineage>
        <taxon>Eukaryota</taxon>
        <taxon>Metazoa</taxon>
        <taxon>Chordata</taxon>
        <taxon>Craniata</taxon>
        <taxon>Vertebrata</taxon>
        <taxon>Euteleostomi</taxon>
        <taxon>Mammalia</taxon>
        <taxon>Metatheria</taxon>
        <taxon>Dasyuromorphia</taxon>
        <taxon>Dasyuridae</taxon>
        <taxon>Sarcophilus</taxon>
    </lineage>
</organism>
<feature type="compositionally biased region" description="Polar residues" evidence="1">
    <location>
        <begin position="1"/>
        <end position="16"/>
    </location>
</feature>
<reference evidence="2" key="3">
    <citation type="submission" date="2025-09" db="UniProtKB">
        <authorList>
            <consortium name="Ensembl"/>
        </authorList>
    </citation>
    <scope>IDENTIFICATION</scope>
</reference>
<evidence type="ECO:0000313" key="2">
    <source>
        <dbReference type="Ensembl" id="ENSSHAP00000025609.1"/>
    </source>
</evidence>
<evidence type="ECO:0000313" key="3">
    <source>
        <dbReference type="Proteomes" id="UP000007648"/>
    </source>
</evidence>
<dbReference type="Proteomes" id="UP000007648">
    <property type="component" value="Unassembled WGS sequence"/>
</dbReference>
<dbReference type="InParanoid" id="A0A7N4NN12"/>
<dbReference type="Ensembl" id="ENSSHAT00000035234.1">
    <property type="protein sequence ID" value="ENSSHAP00000025609.1"/>
    <property type="gene ID" value="ENSSHAG00000022006.1"/>
</dbReference>